<gene>
    <name evidence="3" type="ORF">LCGC14_1045640</name>
</gene>
<evidence type="ECO:0000256" key="1">
    <source>
        <dbReference type="SAM" id="MobiDB-lite"/>
    </source>
</evidence>
<feature type="domain" description="Large polyvalent protein associated" evidence="2">
    <location>
        <begin position="941"/>
        <end position="1122"/>
    </location>
</feature>
<evidence type="ECO:0000313" key="3">
    <source>
        <dbReference type="EMBL" id="KKN09537.1"/>
    </source>
</evidence>
<sequence>MAEDYTNQSASEFLKEEDSSNQSAKAFLEGPVDEEDYSKQSASAFLNEGTPAKIPWWQKTLDVVTGGHIGGFTDAPEKEVSFTPEGKMTKNLPESAELGFFEDPVTAAAFSAVMGVTRGASVAKKVVEGLKEAAGWATGGVTDIVPALGKAGLKSSVKALSAKPMEQTLKAAQKTPMGIKPGGVSMPKVGTGPAAGVGRGVEALGEGFKHPLPTTPTTAKAVAGELPRRSDLIKTMADAFGVPIDTGRNKMLSSGKALGIYKVDPRVIRLKHPNDVRVAAHEVGHHIQNLLGFPKEMPSSVRSMAYPGADNLDREGFAEFIRYYIESPKTAQRMSGNEWFNAFEKSLDEHKDVKEIFESLQKGWSDWRNLSPTDKMKSYIRYGDEMTKEGKTVKKTFDSLYTKIVDSFRPLKKLEQTVENLTGTTIKEINSPYLQAQLTRGWTGKAEQLLKGSGRLEAGEVVGKSLRDIVKQVDGVGGSVKDLDAYLYAKRATSDPRIIRAFESSSQMSVADFFTAVKKGDPKYANIADELYKYQDGILEDLVKSGRISGASADTMKQRNLFYAPLYKVMGDQIGGVGSKSIANLPEPIKGLKGSTRDTWSPIENMIYNTYYFTNLAEKNKVGVAIADLSMKTKGLGGIIERVGRKMKPVNITKKEIMGKGFVEEEDVLDDMMTFFRPSKALDPNEVVFYRNGKPEHYIVRDKDLFAALTSLDEKNIIQIPKILQYPAKWLRTGATTSLEFLLRNPVRDQVSAFVFSKYGYVPGYDFVKGALHVLKKDKMYQLFNSSGAAHAALVSMDRNYLSKGLKELMRSDRGISNLYKQSPLKNLQKISELFEEATRVGAFAKALRKETPLGMALGTDKRAMMLAALEGRDMTLDFQAFGSNPMMKAYNSITAFFNARIRGLDKMGRAFKERPFSTSAKAAGGITLPTVLLWAHNKDDPYYQELPAWRKTLAWNFIFHNRDGSLKTIISIPRPFELGILFGGMPEAALNWAYKNDKRGMKVATETFLKELVPLSAPTFAVAPSENWDNKSRFFDRPIVSRGKERLTGKNTYLQYGPNTTESAKLIGKGMSKIPGLREFASPAKIQNLVRGWTGGLGYMTLEAADKALESLDIINPPIKPTMALADVPGLRAFAVRFPSANTASIEEFYEKLKIAESDYAAKDAEKPLAEKNLNKMLLQAVNKQMPRGIKLGGPPGKLKKLRDTAEILSKHRDYITIFNESRNLDATEKRAKLNLQYLLMINTARRGVGKPIIPIPGAK</sequence>
<dbReference type="InterPro" id="IPR040561">
    <property type="entry name" value="LPD38"/>
</dbReference>
<proteinExistence type="predicted"/>
<evidence type="ECO:0000259" key="2">
    <source>
        <dbReference type="Pfam" id="PF18857"/>
    </source>
</evidence>
<dbReference type="AlphaFoldDB" id="A0A0F9NC59"/>
<feature type="compositionally biased region" description="Polar residues" evidence="1">
    <location>
        <begin position="1"/>
        <end position="11"/>
    </location>
</feature>
<dbReference type="EMBL" id="LAZR01004337">
    <property type="protein sequence ID" value="KKN09537.1"/>
    <property type="molecule type" value="Genomic_DNA"/>
</dbReference>
<name>A0A0F9NC59_9ZZZZ</name>
<protein>
    <recommendedName>
        <fullName evidence="2">Large polyvalent protein associated domain-containing protein</fullName>
    </recommendedName>
</protein>
<dbReference type="Pfam" id="PF18857">
    <property type="entry name" value="LPD38"/>
    <property type="match status" value="1"/>
</dbReference>
<organism evidence="3">
    <name type="scientific">marine sediment metagenome</name>
    <dbReference type="NCBI Taxonomy" id="412755"/>
    <lineage>
        <taxon>unclassified sequences</taxon>
        <taxon>metagenomes</taxon>
        <taxon>ecological metagenomes</taxon>
    </lineage>
</organism>
<reference evidence="3" key="1">
    <citation type="journal article" date="2015" name="Nature">
        <title>Complex archaea that bridge the gap between prokaryotes and eukaryotes.</title>
        <authorList>
            <person name="Spang A."/>
            <person name="Saw J.H."/>
            <person name="Jorgensen S.L."/>
            <person name="Zaremba-Niedzwiedzka K."/>
            <person name="Martijn J."/>
            <person name="Lind A.E."/>
            <person name="van Eijk R."/>
            <person name="Schleper C."/>
            <person name="Guy L."/>
            <person name="Ettema T.J."/>
        </authorList>
    </citation>
    <scope>NUCLEOTIDE SEQUENCE</scope>
</reference>
<comment type="caution">
    <text evidence="3">The sequence shown here is derived from an EMBL/GenBank/DDBJ whole genome shotgun (WGS) entry which is preliminary data.</text>
</comment>
<feature type="region of interest" description="Disordered" evidence="1">
    <location>
        <begin position="1"/>
        <end position="33"/>
    </location>
</feature>
<accession>A0A0F9NC59</accession>